<feature type="transmembrane region" description="Helical" evidence="1">
    <location>
        <begin position="530"/>
        <end position="551"/>
    </location>
</feature>
<evidence type="ECO:0000256" key="2">
    <source>
        <dbReference type="SAM" id="SignalP"/>
    </source>
</evidence>
<name>A0AA39QSN7_9LECA</name>
<evidence type="ECO:0000313" key="4">
    <source>
        <dbReference type="Proteomes" id="UP001166286"/>
    </source>
</evidence>
<feature type="chain" id="PRO_5041333739" evidence="2">
    <location>
        <begin position="24"/>
        <end position="661"/>
    </location>
</feature>
<dbReference type="Proteomes" id="UP001166286">
    <property type="component" value="Unassembled WGS sequence"/>
</dbReference>
<keyword evidence="4" id="KW-1185">Reference proteome</keyword>
<reference evidence="3" key="1">
    <citation type="submission" date="2023-03" db="EMBL/GenBank/DDBJ databases">
        <title>Complete genome of Cladonia borealis.</title>
        <authorList>
            <person name="Park H."/>
        </authorList>
    </citation>
    <scope>NUCLEOTIDE SEQUENCE</scope>
    <source>
        <strain evidence="3">ANT050790</strain>
    </source>
</reference>
<feature type="transmembrane region" description="Helical" evidence="1">
    <location>
        <begin position="600"/>
        <end position="622"/>
    </location>
</feature>
<feature type="transmembrane region" description="Helical" evidence="1">
    <location>
        <begin position="353"/>
        <end position="377"/>
    </location>
</feature>
<feature type="transmembrane region" description="Helical" evidence="1">
    <location>
        <begin position="177"/>
        <end position="194"/>
    </location>
</feature>
<proteinExistence type="predicted"/>
<accession>A0AA39QSN7</accession>
<feature type="transmembrane region" description="Helical" evidence="1">
    <location>
        <begin position="452"/>
        <end position="478"/>
    </location>
</feature>
<dbReference type="AlphaFoldDB" id="A0AA39QSN7"/>
<sequence length="661" mass="74723">MRSLRHLWQAVTSLGAVSHVAGAAGNNSTIAEVFPQLNNLQRYPASRYSLSVGAQDLDHCCLLAVNDSLTVINGTVIGFTPSQSFIADDFQSFRNRQFPCGASYIGDDEGAPTVIIPYSYCRTNCPGWQRSKSSKLNQWVSPFVGFLIPAVVFCLAIPRRRKIWIPDGLVDVKISELTTSYLTPFIAIGASIIVSIDTIVWLLTIFALSGPILVSGVYEAFLDNILLDYVQNNIDTGGLNTTIRARILYTILVGNLDINAVPDGEDPSNSVWNHINADDIDPDRPEDGGLLRELRAPNDVASDADRTKTRLRTMLASQYSFGVTVGAPVLFFCASFIYSLIDNYSNLGDNDTSHALAFGMWWMTIPHIAIISGLLLAGNNPNTLEGIVGKKTPNPSRRNWCILELVYESRYQPAWIWHRGRNKRIWAIRLQRTYHTSRFDNLKDKIALRAQVWVSIFVLAFGLIAIPSTLAFLTSFYTPRVGISCRSMTFLAYMLCQFCLILLWIWNILSTDLIRDGQQYIQETKTNTSWRAWVCYSLVTIIILCAIFTAIGGTMMQIIGVYRNCLCDIPITVWHKRYDADQLFVISTNSKDMIHKSRTFWKGTGVTAVIFLTSVSFIGWWYQKRLRYQFKKLIERIDEPTREEMQLLNEHSNRVYQREGE</sequence>
<feature type="transmembrane region" description="Helical" evidence="1">
    <location>
        <begin position="200"/>
        <end position="221"/>
    </location>
</feature>
<evidence type="ECO:0000256" key="1">
    <source>
        <dbReference type="SAM" id="Phobius"/>
    </source>
</evidence>
<feature type="signal peptide" evidence="2">
    <location>
        <begin position="1"/>
        <end position="23"/>
    </location>
</feature>
<feature type="transmembrane region" description="Helical" evidence="1">
    <location>
        <begin position="319"/>
        <end position="341"/>
    </location>
</feature>
<organism evidence="3 4">
    <name type="scientific">Cladonia borealis</name>
    <dbReference type="NCBI Taxonomy" id="184061"/>
    <lineage>
        <taxon>Eukaryota</taxon>
        <taxon>Fungi</taxon>
        <taxon>Dikarya</taxon>
        <taxon>Ascomycota</taxon>
        <taxon>Pezizomycotina</taxon>
        <taxon>Lecanoromycetes</taxon>
        <taxon>OSLEUM clade</taxon>
        <taxon>Lecanoromycetidae</taxon>
        <taxon>Lecanorales</taxon>
        <taxon>Lecanorineae</taxon>
        <taxon>Cladoniaceae</taxon>
        <taxon>Cladonia</taxon>
    </lineage>
</organism>
<feature type="transmembrane region" description="Helical" evidence="1">
    <location>
        <begin position="139"/>
        <end position="157"/>
    </location>
</feature>
<keyword evidence="1" id="KW-1133">Transmembrane helix</keyword>
<keyword evidence="1" id="KW-0812">Transmembrane</keyword>
<protein>
    <submittedName>
        <fullName evidence="3">Uncharacterized protein</fullName>
    </submittedName>
</protein>
<keyword evidence="2" id="KW-0732">Signal</keyword>
<keyword evidence="1" id="KW-0472">Membrane</keyword>
<evidence type="ECO:0000313" key="3">
    <source>
        <dbReference type="EMBL" id="KAK0506993.1"/>
    </source>
</evidence>
<dbReference type="EMBL" id="JAFEKC020000026">
    <property type="protein sequence ID" value="KAK0506993.1"/>
    <property type="molecule type" value="Genomic_DNA"/>
</dbReference>
<comment type="caution">
    <text evidence="3">The sequence shown here is derived from an EMBL/GenBank/DDBJ whole genome shotgun (WGS) entry which is preliminary data.</text>
</comment>
<feature type="transmembrane region" description="Helical" evidence="1">
    <location>
        <begin position="490"/>
        <end position="509"/>
    </location>
</feature>
<gene>
    <name evidence="3" type="ORF">JMJ35_010693</name>
</gene>